<dbReference type="AlphaFoldDB" id="A0A378TFV3"/>
<dbReference type="GO" id="GO:0004553">
    <property type="term" value="F:hydrolase activity, hydrolyzing O-glycosyl compounds"/>
    <property type="evidence" value="ECO:0007669"/>
    <property type="project" value="InterPro"/>
</dbReference>
<protein>
    <submittedName>
        <fullName evidence="5">Beta-galactosidase</fullName>
    </submittedName>
</protein>
<organism evidence="5 6">
    <name type="scientific">Mycolicibacterium tokaiense</name>
    <dbReference type="NCBI Taxonomy" id="39695"/>
    <lineage>
        <taxon>Bacteria</taxon>
        <taxon>Bacillati</taxon>
        <taxon>Actinomycetota</taxon>
        <taxon>Actinomycetes</taxon>
        <taxon>Mycobacteriales</taxon>
        <taxon>Mycobacteriaceae</taxon>
        <taxon>Mycolicibacterium</taxon>
    </lineage>
</organism>
<evidence type="ECO:0000256" key="1">
    <source>
        <dbReference type="ARBA" id="ARBA00022801"/>
    </source>
</evidence>
<sequence length="354" mass="38930">MPCCGERRVSVRRRLSHLPVVALLALATISCQPPDDSAIGMTVHVRDAEVLAEKFDLMAEMGVTWVRMDIDWSVVERTQGSPDWSYPDMVVDEADARGMQVLFVLAFTPPWARSAAVGDAAIAHHQRPQQLSQWADFTRAAATRYAPRGVHSWEIWNEPNTAKFWPPQPDANEYGTLFWVAADAIRDVDPQATLLIGGLGPQFETPGREIEPGEYLEQLYANGAAYRADAVAAHPYSFPALPMQTPQRMTGGFADLPALRSVMERHGEGDKSIWITEYGAPTGTGPNAVSDDTQTQMLLQARRQVADWDWAGPLIYYELADGGTDPADPEQNFGVVRRDLTPKPAAVALMDGAT</sequence>
<gene>
    <name evidence="5" type="ORF">NCTC10821_02549</name>
</gene>
<proteinExistence type="inferred from homology"/>
<comment type="similarity">
    <text evidence="3">Belongs to the glycosyl hydrolase 5 (cellulase A) family.</text>
</comment>
<keyword evidence="6" id="KW-1185">Reference proteome</keyword>
<evidence type="ECO:0000256" key="3">
    <source>
        <dbReference type="RuleBase" id="RU361153"/>
    </source>
</evidence>
<accession>A0A378TFV3</accession>
<dbReference type="SUPFAM" id="SSF51445">
    <property type="entry name" value="(Trans)glycosidases"/>
    <property type="match status" value="1"/>
</dbReference>
<feature type="domain" description="Glycoside hydrolase family 5" evidence="4">
    <location>
        <begin position="50"/>
        <end position="310"/>
    </location>
</feature>
<name>A0A378TFV3_9MYCO</name>
<dbReference type="InterPro" id="IPR051923">
    <property type="entry name" value="Glycosyl_Hydrolase_39"/>
</dbReference>
<dbReference type="PANTHER" id="PTHR12631">
    <property type="entry name" value="ALPHA-L-IDURONIDASE"/>
    <property type="match status" value="1"/>
</dbReference>
<dbReference type="InterPro" id="IPR001547">
    <property type="entry name" value="Glyco_hydro_5"/>
</dbReference>
<dbReference type="Proteomes" id="UP000254978">
    <property type="component" value="Unassembled WGS sequence"/>
</dbReference>
<keyword evidence="2 3" id="KW-0326">Glycosidase</keyword>
<evidence type="ECO:0000259" key="4">
    <source>
        <dbReference type="Pfam" id="PF00150"/>
    </source>
</evidence>
<dbReference type="Gene3D" id="3.20.20.80">
    <property type="entry name" value="Glycosidases"/>
    <property type="match status" value="1"/>
</dbReference>
<dbReference type="GO" id="GO:0000272">
    <property type="term" value="P:polysaccharide catabolic process"/>
    <property type="evidence" value="ECO:0007669"/>
    <property type="project" value="InterPro"/>
</dbReference>
<evidence type="ECO:0000313" key="6">
    <source>
        <dbReference type="Proteomes" id="UP000254978"/>
    </source>
</evidence>
<dbReference type="InterPro" id="IPR017853">
    <property type="entry name" value="GH"/>
</dbReference>
<evidence type="ECO:0000313" key="5">
    <source>
        <dbReference type="EMBL" id="STZ59027.1"/>
    </source>
</evidence>
<reference evidence="5 6" key="1">
    <citation type="submission" date="2018-06" db="EMBL/GenBank/DDBJ databases">
        <authorList>
            <consortium name="Pathogen Informatics"/>
            <person name="Doyle S."/>
        </authorList>
    </citation>
    <scope>NUCLEOTIDE SEQUENCE [LARGE SCALE GENOMIC DNA]</scope>
    <source>
        <strain evidence="5 6">NCTC10821</strain>
    </source>
</reference>
<dbReference type="PROSITE" id="PS51257">
    <property type="entry name" value="PROKAR_LIPOPROTEIN"/>
    <property type="match status" value="1"/>
</dbReference>
<dbReference type="Pfam" id="PF00150">
    <property type="entry name" value="Cellulase"/>
    <property type="match status" value="1"/>
</dbReference>
<evidence type="ECO:0000256" key="2">
    <source>
        <dbReference type="ARBA" id="ARBA00023295"/>
    </source>
</evidence>
<dbReference type="PANTHER" id="PTHR12631:SF10">
    <property type="entry name" value="BETA-XYLOSIDASE-LIKE PROTEIN-RELATED"/>
    <property type="match status" value="1"/>
</dbReference>
<dbReference type="EMBL" id="UGQT01000001">
    <property type="protein sequence ID" value="STZ59027.1"/>
    <property type="molecule type" value="Genomic_DNA"/>
</dbReference>
<keyword evidence="1 3" id="KW-0378">Hydrolase</keyword>